<dbReference type="Proteomes" id="UP001440984">
    <property type="component" value="Unassembled WGS sequence"/>
</dbReference>
<dbReference type="RefSeq" id="WP_348953657.1">
    <property type="nucleotide sequence ID" value="NZ_JBDZYD010000009.1"/>
</dbReference>
<evidence type="ECO:0000256" key="1">
    <source>
        <dbReference type="ARBA" id="ARBA00006817"/>
    </source>
</evidence>
<accession>A0ABV0LIS3</accession>
<keyword evidence="4" id="KW-1185">Reference proteome</keyword>
<comment type="caution">
    <text evidence="3">The sequence shown here is derived from an EMBL/GenBank/DDBJ whole genome shotgun (WGS) entry which is preliminary data.</text>
</comment>
<dbReference type="CDD" id="cd07826">
    <property type="entry name" value="SRPBCC_CalC_Aha1-like_9"/>
    <property type="match status" value="1"/>
</dbReference>
<proteinExistence type="inferred from homology"/>
<dbReference type="InterPro" id="IPR023393">
    <property type="entry name" value="START-like_dom_sf"/>
</dbReference>
<evidence type="ECO:0000313" key="4">
    <source>
        <dbReference type="Proteomes" id="UP001440984"/>
    </source>
</evidence>
<gene>
    <name evidence="3" type="ORF">ABJI51_24225</name>
</gene>
<evidence type="ECO:0000313" key="3">
    <source>
        <dbReference type="EMBL" id="MEQ0562202.1"/>
    </source>
</evidence>
<dbReference type="Gene3D" id="3.30.530.20">
    <property type="match status" value="1"/>
</dbReference>
<protein>
    <submittedName>
        <fullName evidence="3">SRPBCC family protein</fullName>
    </submittedName>
</protein>
<dbReference type="Pfam" id="PF08327">
    <property type="entry name" value="AHSA1"/>
    <property type="match status" value="1"/>
</dbReference>
<organism evidence="3 4">
    <name type="scientific">Amycolatopsis melonis</name>
    <dbReference type="NCBI Taxonomy" id="3156488"/>
    <lineage>
        <taxon>Bacteria</taxon>
        <taxon>Bacillati</taxon>
        <taxon>Actinomycetota</taxon>
        <taxon>Actinomycetes</taxon>
        <taxon>Pseudonocardiales</taxon>
        <taxon>Pseudonocardiaceae</taxon>
        <taxon>Amycolatopsis</taxon>
    </lineage>
</organism>
<dbReference type="InterPro" id="IPR013538">
    <property type="entry name" value="ASHA1/2-like_C"/>
</dbReference>
<feature type="domain" description="Activator of Hsp90 ATPase homologue 1/2-like C-terminal" evidence="2">
    <location>
        <begin position="23"/>
        <end position="152"/>
    </location>
</feature>
<name>A0ABV0LIS3_9PSEU</name>
<evidence type="ECO:0000259" key="2">
    <source>
        <dbReference type="Pfam" id="PF08327"/>
    </source>
</evidence>
<dbReference type="EMBL" id="JBDZYD010000009">
    <property type="protein sequence ID" value="MEQ0562202.1"/>
    <property type="molecule type" value="Genomic_DNA"/>
</dbReference>
<comment type="similarity">
    <text evidence="1">Belongs to the AHA1 family.</text>
</comment>
<sequence>MTGTTITAQPGTPFIEVTREFAAPKPAVFRAHTEPDLVKQWLGPRDLEMEILEFDARSGGSYRYVHRADRGEFRFRGVFHSVEEDSRIIQTFEFEGAPGEVCLETMTLTETDGGTRVQVRSVFPSVEARDAMVASGMESGIVEGYEQLDELLAKEA</sequence>
<reference evidence="3 4" key="1">
    <citation type="submission" date="2024-05" db="EMBL/GenBank/DDBJ databases">
        <authorList>
            <person name="Zhao H."/>
            <person name="Xu Y."/>
            <person name="Lin S."/>
            <person name="Spain J.C."/>
            <person name="Zhou N.-Y."/>
        </authorList>
    </citation>
    <scope>NUCLEOTIDE SEQUENCE [LARGE SCALE GENOMIC DNA]</scope>
    <source>
        <strain evidence="3 4">NEAU-NG30</strain>
    </source>
</reference>
<dbReference type="SUPFAM" id="SSF55961">
    <property type="entry name" value="Bet v1-like"/>
    <property type="match status" value="1"/>
</dbReference>